<evidence type="ECO:0000313" key="5">
    <source>
        <dbReference type="EMBL" id="MDQ0469340.1"/>
    </source>
</evidence>
<keyword evidence="4" id="KW-0732">Signal</keyword>
<accession>A0ABU0J4Z9</accession>
<dbReference type="PROSITE" id="PS51257">
    <property type="entry name" value="PROKAR_LIPOPROTEIN"/>
    <property type="match status" value="1"/>
</dbReference>
<evidence type="ECO:0000256" key="4">
    <source>
        <dbReference type="SAM" id="SignalP"/>
    </source>
</evidence>
<keyword evidence="6" id="KW-1185">Reference proteome</keyword>
<dbReference type="Gene3D" id="3.40.190.10">
    <property type="entry name" value="Periplasmic binding protein-like II"/>
    <property type="match status" value="1"/>
</dbReference>
<comment type="subcellular location">
    <subcellularLocation>
        <location evidence="1">Periplasm</location>
    </subcellularLocation>
</comment>
<keyword evidence="5" id="KW-0762">Sugar transport</keyword>
<dbReference type="Pfam" id="PF13416">
    <property type="entry name" value="SBP_bac_8"/>
    <property type="match status" value="1"/>
</dbReference>
<protein>
    <submittedName>
        <fullName evidence="5">Multiple sugar transport system substrate-binding protein</fullName>
    </submittedName>
</protein>
<evidence type="ECO:0000256" key="2">
    <source>
        <dbReference type="ARBA" id="ARBA00008520"/>
    </source>
</evidence>
<keyword evidence="3" id="KW-0574">Periplasm</keyword>
<dbReference type="InterPro" id="IPR050490">
    <property type="entry name" value="Bact_solute-bd_prot1"/>
</dbReference>
<dbReference type="EMBL" id="JAUSVX010000003">
    <property type="protein sequence ID" value="MDQ0469340.1"/>
    <property type="molecule type" value="Genomic_DNA"/>
</dbReference>
<sequence>MRIPVLSMMLAAIAACVFGMASGTAAWAQTTLQVFYAYPNNYKPVLERIAGEFEAAHPDIKISFWPPASSYDTATPQMLRGALVGQIPDVFFTGLNYLRVLKDRDLLVPLDGFVQGPAQWKAMGYRDSMLALGRLGDEVYALPFAISMPVLYVNEDLVRRAGLTVAGLPQDWRGLAEAGRRIAALDPGYVGFFFAYDASGNWGLQQLVNSAGGEMGTPDGCRLRFDERPGQSAFETLETFHALGMPAYSQDQVRAAFAAGTVGIYAGSTSQIARMATVAAGKFSLRILPLPLSGEAGRLPAGGSVAAITTRDPALRKAAWEFLTFATGPVSSKHVATYTGYMPGNQKALDDPALLGPAYAEAPNNRAGLAALAVGTGWYNWGGPNGVRIVDVIQEAINAVVTGRRRAAEALPALAGQVRPLLAGCTR</sequence>
<reference evidence="5 6" key="1">
    <citation type="submission" date="2023-07" db="EMBL/GenBank/DDBJ databases">
        <title>Genomic Encyclopedia of Type Strains, Phase IV (KMG-IV): sequencing the most valuable type-strain genomes for metagenomic binning, comparative biology and taxonomic classification.</title>
        <authorList>
            <person name="Goeker M."/>
        </authorList>
    </citation>
    <scope>NUCLEOTIDE SEQUENCE [LARGE SCALE GENOMIC DNA]</scope>
    <source>
        <strain evidence="5 6">DSM 19619</strain>
    </source>
</reference>
<name>A0ABU0J4Z9_9HYPH</name>
<dbReference type="PANTHER" id="PTHR43649:SF12">
    <property type="entry name" value="DIACETYLCHITOBIOSE BINDING PROTEIN DASA"/>
    <property type="match status" value="1"/>
</dbReference>
<evidence type="ECO:0000313" key="6">
    <source>
        <dbReference type="Proteomes" id="UP001242480"/>
    </source>
</evidence>
<feature type="signal peptide" evidence="4">
    <location>
        <begin position="1"/>
        <end position="28"/>
    </location>
</feature>
<organism evidence="5 6">
    <name type="scientific">Labrys wisconsinensis</name>
    <dbReference type="NCBI Taxonomy" id="425677"/>
    <lineage>
        <taxon>Bacteria</taxon>
        <taxon>Pseudomonadati</taxon>
        <taxon>Pseudomonadota</taxon>
        <taxon>Alphaproteobacteria</taxon>
        <taxon>Hyphomicrobiales</taxon>
        <taxon>Xanthobacteraceae</taxon>
        <taxon>Labrys</taxon>
    </lineage>
</organism>
<gene>
    <name evidence="5" type="ORF">QO011_002351</name>
</gene>
<proteinExistence type="inferred from homology"/>
<evidence type="ECO:0000256" key="3">
    <source>
        <dbReference type="ARBA" id="ARBA00022764"/>
    </source>
</evidence>
<dbReference type="Proteomes" id="UP001242480">
    <property type="component" value="Unassembled WGS sequence"/>
</dbReference>
<dbReference type="PANTHER" id="PTHR43649">
    <property type="entry name" value="ARABINOSE-BINDING PROTEIN-RELATED"/>
    <property type="match status" value="1"/>
</dbReference>
<dbReference type="InterPro" id="IPR006059">
    <property type="entry name" value="SBP"/>
</dbReference>
<dbReference type="SUPFAM" id="SSF53850">
    <property type="entry name" value="Periplasmic binding protein-like II"/>
    <property type="match status" value="1"/>
</dbReference>
<dbReference type="RefSeq" id="WP_307271934.1">
    <property type="nucleotide sequence ID" value="NZ_JAUSVX010000003.1"/>
</dbReference>
<keyword evidence="5" id="KW-0813">Transport</keyword>
<evidence type="ECO:0000256" key="1">
    <source>
        <dbReference type="ARBA" id="ARBA00004418"/>
    </source>
</evidence>
<comment type="similarity">
    <text evidence="2">Belongs to the bacterial solute-binding protein 1 family.</text>
</comment>
<feature type="chain" id="PRO_5047257557" evidence="4">
    <location>
        <begin position="29"/>
        <end position="427"/>
    </location>
</feature>
<comment type="caution">
    <text evidence="5">The sequence shown here is derived from an EMBL/GenBank/DDBJ whole genome shotgun (WGS) entry which is preliminary data.</text>
</comment>